<evidence type="ECO:0000256" key="3">
    <source>
        <dbReference type="ARBA" id="ARBA00023274"/>
    </source>
</evidence>
<organism evidence="4 5">
    <name type="scientific">Gossypium darwinii</name>
    <name type="common">Darwin's cotton</name>
    <name type="synonym">Gossypium barbadense var. darwinii</name>
    <dbReference type="NCBI Taxonomy" id="34276"/>
    <lineage>
        <taxon>Eukaryota</taxon>
        <taxon>Viridiplantae</taxon>
        <taxon>Streptophyta</taxon>
        <taxon>Embryophyta</taxon>
        <taxon>Tracheophyta</taxon>
        <taxon>Spermatophyta</taxon>
        <taxon>Magnoliopsida</taxon>
        <taxon>eudicotyledons</taxon>
        <taxon>Gunneridae</taxon>
        <taxon>Pentapetalae</taxon>
        <taxon>rosids</taxon>
        <taxon>malvids</taxon>
        <taxon>Malvales</taxon>
        <taxon>Malvaceae</taxon>
        <taxon>Malvoideae</taxon>
        <taxon>Gossypium</taxon>
    </lineage>
</organism>
<evidence type="ECO:0000256" key="2">
    <source>
        <dbReference type="ARBA" id="ARBA00022980"/>
    </source>
</evidence>
<dbReference type="EMBL" id="CM017695">
    <property type="protein sequence ID" value="TYH05812.1"/>
    <property type="molecule type" value="Genomic_DNA"/>
</dbReference>
<dbReference type="GO" id="GO:0006412">
    <property type="term" value="P:translation"/>
    <property type="evidence" value="ECO:0007669"/>
    <property type="project" value="InterPro"/>
</dbReference>
<dbReference type="Gene3D" id="2.40.50.140">
    <property type="entry name" value="Nucleic acid-binding proteins"/>
    <property type="match status" value="1"/>
</dbReference>
<keyword evidence="2" id="KW-0689">Ribosomal protein</keyword>
<reference evidence="4 5" key="1">
    <citation type="submission" date="2019-06" db="EMBL/GenBank/DDBJ databases">
        <title>WGS assembly of Gossypium darwinii.</title>
        <authorList>
            <person name="Chen Z.J."/>
            <person name="Sreedasyam A."/>
            <person name="Ando A."/>
            <person name="Song Q."/>
            <person name="De L."/>
            <person name="Hulse-Kemp A."/>
            <person name="Ding M."/>
            <person name="Ye W."/>
            <person name="Kirkbride R."/>
            <person name="Jenkins J."/>
            <person name="Plott C."/>
            <person name="Lovell J."/>
            <person name="Lin Y.-M."/>
            <person name="Vaughn R."/>
            <person name="Liu B."/>
            <person name="Li W."/>
            <person name="Simpson S."/>
            <person name="Scheffler B."/>
            <person name="Saski C."/>
            <person name="Grover C."/>
            <person name="Hu G."/>
            <person name="Conover J."/>
            <person name="Carlson J."/>
            <person name="Shu S."/>
            <person name="Boston L."/>
            <person name="Williams M."/>
            <person name="Peterson D."/>
            <person name="Mcgee K."/>
            <person name="Jones D."/>
            <person name="Wendel J."/>
            <person name="Stelly D."/>
            <person name="Grimwood J."/>
            <person name="Schmutz J."/>
        </authorList>
    </citation>
    <scope>NUCLEOTIDE SEQUENCE [LARGE SCALE GENOMIC DNA]</scope>
    <source>
        <strain evidence="4">1808015.09</strain>
    </source>
</reference>
<keyword evidence="5" id="KW-1185">Reference proteome</keyword>
<dbReference type="SUPFAM" id="SSF50249">
    <property type="entry name" value="Nucleic acid-binding proteins"/>
    <property type="match status" value="1"/>
</dbReference>
<comment type="similarity">
    <text evidence="1">Belongs to the universal ribosomal protein uS12 family.</text>
</comment>
<proteinExistence type="inferred from homology"/>
<dbReference type="InterPro" id="IPR012340">
    <property type="entry name" value="NA-bd_OB-fold"/>
</dbReference>
<dbReference type="PANTHER" id="PTHR11652">
    <property type="entry name" value="30S RIBOSOMAL PROTEIN S12 FAMILY MEMBER"/>
    <property type="match status" value="1"/>
</dbReference>
<dbReference type="InterPro" id="IPR006032">
    <property type="entry name" value="Ribosomal_uS12"/>
</dbReference>
<evidence type="ECO:0000256" key="1">
    <source>
        <dbReference type="ARBA" id="ARBA00005657"/>
    </source>
</evidence>
<dbReference type="PRINTS" id="PR01034">
    <property type="entry name" value="RIBOSOMALS12"/>
</dbReference>
<dbReference type="Pfam" id="PF00164">
    <property type="entry name" value="Ribosom_S12_S23"/>
    <property type="match status" value="1"/>
</dbReference>
<dbReference type="InterPro" id="IPR005679">
    <property type="entry name" value="Ribosomal_uS12_bac"/>
</dbReference>
<evidence type="ECO:0000313" key="5">
    <source>
        <dbReference type="Proteomes" id="UP000323506"/>
    </source>
</evidence>
<accession>A0A5D2FK09</accession>
<protein>
    <submittedName>
        <fullName evidence="4">Uncharacterized protein</fullName>
    </submittedName>
</protein>
<dbReference type="Proteomes" id="UP000323506">
    <property type="component" value="Chromosome A08"/>
</dbReference>
<dbReference type="PROSITE" id="PS00055">
    <property type="entry name" value="RIBOSOMAL_S12"/>
    <property type="match status" value="1"/>
</dbReference>
<gene>
    <name evidence="4" type="ORF">ES288_A08G110600v1</name>
</gene>
<evidence type="ECO:0000313" key="4">
    <source>
        <dbReference type="EMBL" id="TYH05812.1"/>
    </source>
</evidence>
<sequence>MESVQLEHENVTEFVLITLRDIDPITLKELNKESYKGDLSVNVSTITTKKPNSALRKVSREQLKSGFEIITYVPGIGHNSLEHCSDSQN</sequence>
<keyword evidence="3" id="KW-0687">Ribonucleoprotein</keyword>
<dbReference type="AlphaFoldDB" id="A0A5D2FK09"/>
<dbReference type="GO" id="GO:0003735">
    <property type="term" value="F:structural constituent of ribosome"/>
    <property type="evidence" value="ECO:0007669"/>
    <property type="project" value="InterPro"/>
</dbReference>
<dbReference type="GO" id="GO:0015935">
    <property type="term" value="C:small ribosomal subunit"/>
    <property type="evidence" value="ECO:0007669"/>
    <property type="project" value="InterPro"/>
</dbReference>
<name>A0A5D2FK09_GOSDA</name>